<gene>
    <name evidence="1" type="ORF">TVAG_293790</name>
</gene>
<dbReference type="VEuPathDB" id="TrichDB:TVAGG3_0619800"/>
<accession>A2FKA9</accession>
<keyword evidence="2" id="KW-1185">Reference proteome</keyword>
<dbReference type="VEuPathDB" id="TrichDB:TVAG_293790"/>
<proteinExistence type="predicted"/>
<dbReference type="InParanoid" id="A2FKA9"/>
<dbReference type="RefSeq" id="XP_001307579.1">
    <property type="nucleotide sequence ID" value="XM_001307578.1"/>
</dbReference>
<protein>
    <submittedName>
        <fullName evidence="1">Uncharacterized protein</fullName>
    </submittedName>
</protein>
<evidence type="ECO:0000313" key="2">
    <source>
        <dbReference type="Proteomes" id="UP000001542"/>
    </source>
</evidence>
<sequence>MHHNSTSYKFFTKSNTCNNTEDDSRYSIIGLYDYDAVLKSTSYLTLLLEYKQMNSYQIWRQNTSLLSNEPRQYTKISGDIWEKFTGLAKSDKYNCLDFTGINPHYYFSIGTYDRSYGSHIPGLIYQSLHHYVYFADLWIQLKEYKPSCRQTAYSLNIFILSLTPFNLI</sequence>
<reference evidence="1" key="1">
    <citation type="submission" date="2006-10" db="EMBL/GenBank/DDBJ databases">
        <authorList>
            <person name="Amadeo P."/>
            <person name="Zhao Q."/>
            <person name="Wortman J."/>
            <person name="Fraser-Liggett C."/>
            <person name="Carlton J."/>
        </authorList>
    </citation>
    <scope>NUCLEOTIDE SEQUENCE</scope>
    <source>
        <strain evidence="1">G3</strain>
    </source>
</reference>
<organism evidence="1 2">
    <name type="scientific">Trichomonas vaginalis (strain ATCC PRA-98 / G3)</name>
    <dbReference type="NCBI Taxonomy" id="412133"/>
    <lineage>
        <taxon>Eukaryota</taxon>
        <taxon>Metamonada</taxon>
        <taxon>Parabasalia</taxon>
        <taxon>Trichomonadida</taxon>
        <taxon>Trichomonadidae</taxon>
        <taxon>Trichomonas</taxon>
    </lineage>
</organism>
<dbReference type="KEGG" id="tva:4752390"/>
<name>A2FKA9_TRIV3</name>
<evidence type="ECO:0000313" key="1">
    <source>
        <dbReference type="EMBL" id="EAX94649.1"/>
    </source>
</evidence>
<dbReference type="Proteomes" id="UP000001542">
    <property type="component" value="Unassembled WGS sequence"/>
</dbReference>
<dbReference type="AlphaFoldDB" id="A2FKA9"/>
<dbReference type="EMBL" id="DS113845">
    <property type="protein sequence ID" value="EAX94649.1"/>
    <property type="molecule type" value="Genomic_DNA"/>
</dbReference>
<reference evidence="1" key="2">
    <citation type="journal article" date="2007" name="Science">
        <title>Draft genome sequence of the sexually transmitted pathogen Trichomonas vaginalis.</title>
        <authorList>
            <person name="Carlton J.M."/>
            <person name="Hirt R.P."/>
            <person name="Silva J.C."/>
            <person name="Delcher A.L."/>
            <person name="Schatz M."/>
            <person name="Zhao Q."/>
            <person name="Wortman J.R."/>
            <person name="Bidwell S.L."/>
            <person name="Alsmark U.C.M."/>
            <person name="Besteiro S."/>
            <person name="Sicheritz-Ponten T."/>
            <person name="Noel C.J."/>
            <person name="Dacks J.B."/>
            <person name="Foster P.G."/>
            <person name="Simillion C."/>
            <person name="Van de Peer Y."/>
            <person name="Miranda-Saavedra D."/>
            <person name="Barton G.J."/>
            <person name="Westrop G.D."/>
            <person name="Mueller S."/>
            <person name="Dessi D."/>
            <person name="Fiori P.L."/>
            <person name="Ren Q."/>
            <person name="Paulsen I."/>
            <person name="Zhang H."/>
            <person name="Bastida-Corcuera F.D."/>
            <person name="Simoes-Barbosa A."/>
            <person name="Brown M.T."/>
            <person name="Hayes R.D."/>
            <person name="Mukherjee M."/>
            <person name="Okumura C.Y."/>
            <person name="Schneider R."/>
            <person name="Smith A.J."/>
            <person name="Vanacova S."/>
            <person name="Villalvazo M."/>
            <person name="Haas B.J."/>
            <person name="Pertea M."/>
            <person name="Feldblyum T.V."/>
            <person name="Utterback T.R."/>
            <person name="Shu C.L."/>
            <person name="Osoegawa K."/>
            <person name="de Jong P.J."/>
            <person name="Hrdy I."/>
            <person name="Horvathova L."/>
            <person name="Zubacova Z."/>
            <person name="Dolezal P."/>
            <person name="Malik S.B."/>
            <person name="Logsdon J.M. Jr."/>
            <person name="Henze K."/>
            <person name="Gupta A."/>
            <person name="Wang C.C."/>
            <person name="Dunne R.L."/>
            <person name="Upcroft J.A."/>
            <person name="Upcroft P."/>
            <person name="White O."/>
            <person name="Salzberg S.L."/>
            <person name="Tang P."/>
            <person name="Chiu C.-H."/>
            <person name="Lee Y.-S."/>
            <person name="Embley T.M."/>
            <person name="Coombs G.H."/>
            <person name="Mottram J.C."/>
            <person name="Tachezy J."/>
            <person name="Fraser-Liggett C.M."/>
            <person name="Johnson P.J."/>
        </authorList>
    </citation>
    <scope>NUCLEOTIDE SEQUENCE [LARGE SCALE GENOMIC DNA]</scope>
    <source>
        <strain evidence="1">G3</strain>
    </source>
</reference>